<feature type="domain" description="RCK C-terminal" evidence="8">
    <location>
        <begin position="351"/>
        <end position="435"/>
    </location>
</feature>
<feature type="transmembrane region" description="Helical" evidence="7">
    <location>
        <begin position="188"/>
        <end position="209"/>
    </location>
</feature>
<proteinExistence type="predicted"/>
<dbReference type="PROSITE" id="PS01271">
    <property type="entry name" value="NA_SULFATE"/>
    <property type="match status" value="1"/>
</dbReference>
<keyword evidence="5 7" id="KW-1133">Transmembrane helix</keyword>
<name>E3DNW4_HALPG</name>
<feature type="transmembrane region" description="Helical" evidence="7">
    <location>
        <begin position="221"/>
        <end position="242"/>
    </location>
</feature>
<dbReference type="Gene3D" id="3.30.70.1450">
    <property type="entry name" value="Regulator of K+ conductance, C-terminal domain"/>
    <property type="match status" value="2"/>
</dbReference>
<dbReference type="PATRIC" id="fig|572479.3.peg.440"/>
<dbReference type="InterPro" id="IPR036721">
    <property type="entry name" value="RCK_C_sf"/>
</dbReference>
<feature type="transmembrane region" description="Helical" evidence="7">
    <location>
        <begin position="502"/>
        <end position="526"/>
    </location>
</feature>
<dbReference type="KEGG" id="hpk:Hprae_0434"/>
<dbReference type="InterPro" id="IPR004680">
    <property type="entry name" value="Cit_transptr-like_dom"/>
</dbReference>
<evidence type="ECO:0000259" key="8">
    <source>
        <dbReference type="PROSITE" id="PS51202"/>
    </source>
</evidence>
<feature type="transmembrane region" description="Helical" evidence="7">
    <location>
        <begin position="143"/>
        <end position="167"/>
    </location>
</feature>
<keyword evidence="2" id="KW-0813">Transport</keyword>
<dbReference type="Pfam" id="PF02080">
    <property type="entry name" value="TrkA_C"/>
    <property type="match status" value="2"/>
</dbReference>
<dbReference type="SUPFAM" id="SSF116726">
    <property type="entry name" value="TrkA C-terminal domain-like"/>
    <property type="match status" value="2"/>
</dbReference>
<dbReference type="GO" id="GO:0006813">
    <property type="term" value="P:potassium ion transport"/>
    <property type="evidence" value="ECO:0007669"/>
    <property type="project" value="InterPro"/>
</dbReference>
<keyword evidence="6 7" id="KW-0472">Membrane</keyword>
<feature type="domain" description="RCK C-terminal" evidence="8">
    <location>
        <begin position="256"/>
        <end position="341"/>
    </location>
</feature>
<dbReference type="GO" id="GO:0005886">
    <property type="term" value="C:plasma membrane"/>
    <property type="evidence" value="ECO:0007669"/>
    <property type="project" value="TreeGrafter"/>
</dbReference>
<dbReference type="PANTHER" id="PTHR43652:SF2">
    <property type="entry name" value="BASIC AMINO ACID ANTIPORTER YFCC-RELATED"/>
    <property type="match status" value="1"/>
</dbReference>
<keyword evidence="3 7" id="KW-0812">Transmembrane</keyword>
<dbReference type="HOGENOM" id="CLU_005170_6_1_9"/>
<dbReference type="PROSITE" id="PS51202">
    <property type="entry name" value="RCK_C"/>
    <property type="match status" value="2"/>
</dbReference>
<protein>
    <submittedName>
        <fullName evidence="9">Citrate transporter</fullName>
    </submittedName>
</protein>
<feature type="transmembrane region" description="Helical" evidence="7">
    <location>
        <begin position="538"/>
        <end position="557"/>
    </location>
</feature>
<organism evidence="9 10">
    <name type="scientific">Halanaerobium praevalens (strain ATCC 33744 / DSM 2228 / GSL)</name>
    <dbReference type="NCBI Taxonomy" id="572479"/>
    <lineage>
        <taxon>Bacteria</taxon>
        <taxon>Bacillati</taxon>
        <taxon>Bacillota</taxon>
        <taxon>Clostridia</taxon>
        <taxon>Halanaerobiales</taxon>
        <taxon>Halanaerobiaceae</taxon>
        <taxon>Halanaerobium</taxon>
    </lineage>
</organism>
<reference evidence="9 10" key="2">
    <citation type="journal article" date="2011" name="Stand. Genomic Sci.">
        <title>Complete genome sequence of the extremely halophilic Halanaerobium praevalens type strain (GSL).</title>
        <authorList>
            <person name="Ivanova N."/>
            <person name="Sikorski J."/>
            <person name="Chertkov O."/>
            <person name="Nolan M."/>
            <person name="Lucas S."/>
            <person name="Hammon N."/>
            <person name="Deshpande S."/>
            <person name="Cheng J.F."/>
            <person name="Tapia R."/>
            <person name="Han C."/>
            <person name="Goodwin L."/>
            <person name="Pitluck S."/>
            <person name="Huntemann M."/>
            <person name="Liolios K."/>
            <person name="Pagani I."/>
            <person name="Mavromatis K."/>
            <person name="Ovchinikova G."/>
            <person name="Pati A."/>
            <person name="Chen A."/>
            <person name="Palaniappan K."/>
            <person name="Land M."/>
            <person name="Hauser L."/>
            <person name="Brambilla E.M."/>
            <person name="Kannan K.P."/>
            <person name="Rohde M."/>
            <person name="Tindall B.J."/>
            <person name="Goker M."/>
            <person name="Detter J.C."/>
            <person name="Woyke T."/>
            <person name="Bristow J."/>
            <person name="Eisen J.A."/>
            <person name="Markowitz V."/>
            <person name="Hugenholtz P."/>
            <person name="Kyrpides N.C."/>
            <person name="Klenk H.P."/>
            <person name="Lapidus A."/>
        </authorList>
    </citation>
    <scope>NUCLEOTIDE SEQUENCE [LARGE SCALE GENOMIC DNA]</scope>
    <source>
        <strain evidence="10">ATCC 33744 / DSM 2228 / GSL</strain>
    </source>
</reference>
<keyword evidence="10" id="KW-1185">Reference proteome</keyword>
<comment type="subcellular location">
    <subcellularLocation>
        <location evidence="1">Membrane</location>
        <topology evidence="1">Multi-pass membrane protein</topology>
    </subcellularLocation>
</comment>
<feature type="transmembrane region" description="Helical" evidence="7">
    <location>
        <begin position="52"/>
        <end position="85"/>
    </location>
</feature>
<evidence type="ECO:0000313" key="10">
    <source>
        <dbReference type="Proteomes" id="UP000006866"/>
    </source>
</evidence>
<gene>
    <name evidence="9" type="ordered locus">Hprae_0434</name>
</gene>
<evidence type="ECO:0000256" key="6">
    <source>
        <dbReference type="ARBA" id="ARBA00023136"/>
    </source>
</evidence>
<dbReference type="EMBL" id="CP002175">
    <property type="protein sequence ID" value="ADO76588.1"/>
    <property type="molecule type" value="Genomic_DNA"/>
</dbReference>
<sequence>MMIANKNNYFWICFCLIILLLIPYNAAAENIEGANSAVNLGLQNQLSSSIIFILLLITSLLVLFIWEPMPISLLAILVPIALAFFNDLSKMSVEEALSGFGNSATITVMAMFVFSAGIQRSGAVQLLGDKISYLTGSNPRRQISLISILTGFSSGLVNNTPIVAALIPMVRELGRKTKVSPSKLLIPLSYTAMLGGTLTLIGTSTNLLASQVSDRILGHPFSMFEFTGLGLIVLLIGIFYLLTIGYKLIPARLEVENDLTEEYEMSGYLSEVVLAPECSFVGKSFAEISNTKELDYDIIKIIRDEEEFMEPLDAKTLRAGDHLIIRAQEETLLKLIKRKGIKTLPEMVVDDQLIEQPLAGEKLIEIVVPAHSFMVNKTLTEINFLERYDCNVLALRRGEELTHQKMEDYRFQPGDLILLLATEKTFARLSKNNNFIIDRKYDSNLFDKTKMLISVAILTFFILTVSFNILPVAIAALSGAFLMVLSGVINKNDFFTAIDWEVYFLLSGLIPLGVAIEKTGAAAYIAAKILNLAEILPAIAIAMIIYLLTSIMANIVGNNASALLMLPIAIGTAQQLGVNPFAFVLITTFAASAAFASPVGYQTNLMVYSSGGFKFTDFILVGAPLQLLLALVVPFLVKLFWGF</sequence>
<dbReference type="AlphaFoldDB" id="E3DNW4"/>
<evidence type="ECO:0000313" key="9">
    <source>
        <dbReference type="EMBL" id="ADO76588.1"/>
    </source>
</evidence>
<accession>E3DNW4</accession>
<dbReference type="InterPro" id="IPR051679">
    <property type="entry name" value="DASS-Related_Transporters"/>
</dbReference>
<dbReference type="PANTHER" id="PTHR43652">
    <property type="entry name" value="BASIC AMINO ACID ANTIPORTER YFCC-RELATED"/>
    <property type="match status" value="1"/>
</dbReference>
<evidence type="ECO:0000256" key="7">
    <source>
        <dbReference type="SAM" id="Phobius"/>
    </source>
</evidence>
<evidence type="ECO:0000256" key="4">
    <source>
        <dbReference type="ARBA" id="ARBA00022737"/>
    </source>
</evidence>
<dbReference type="GO" id="GO:0008324">
    <property type="term" value="F:monoatomic cation transmembrane transporter activity"/>
    <property type="evidence" value="ECO:0007669"/>
    <property type="project" value="InterPro"/>
</dbReference>
<reference evidence="10" key="1">
    <citation type="submission" date="2010-10" db="EMBL/GenBank/DDBJ databases">
        <title>The complete genome of Halanaerobium praevalens DSM 2228.</title>
        <authorList>
            <consortium name="US DOE Joint Genome Institute (JGI-PGF)"/>
            <person name="Lucas S."/>
            <person name="Copeland A."/>
            <person name="Lapidus A."/>
            <person name="Glavina del Rio T."/>
            <person name="Dalin E."/>
            <person name="Tice H."/>
            <person name="Bruce D."/>
            <person name="Goodwin L."/>
            <person name="Pitluck S."/>
            <person name="Kyrpides N."/>
            <person name="Mavromatis K."/>
            <person name="Ivanova N."/>
            <person name="Ovchinnikova G."/>
            <person name="Chertkov O."/>
            <person name="Detter J.C."/>
            <person name="Han C."/>
            <person name="Larimer F."/>
            <person name="Land M."/>
            <person name="Hauser L."/>
            <person name="Markowitz V."/>
            <person name="Cheng J.-F."/>
            <person name="Hugenholtz P."/>
            <person name="Woyke T."/>
            <person name="Wu D."/>
            <person name="Tindall B."/>
            <person name="Pomrenke H.G."/>
            <person name="Brambilla E."/>
            <person name="Klenk H.-P."/>
            <person name="Eisen J.A."/>
        </authorList>
    </citation>
    <scope>NUCLEOTIDE SEQUENCE [LARGE SCALE GENOMIC DNA]</scope>
    <source>
        <strain evidence="10">ATCC 33744 / DSM 2228 / GSL</strain>
    </source>
</reference>
<dbReference type="Proteomes" id="UP000006866">
    <property type="component" value="Chromosome"/>
</dbReference>
<evidence type="ECO:0000256" key="2">
    <source>
        <dbReference type="ARBA" id="ARBA00022448"/>
    </source>
</evidence>
<feature type="transmembrane region" description="Helical" evidence="7">
    <location>
        <begin position="578"/>
        <end position="598"/>
    </location>
</feature>
<evidence type="ECO:0000256" key="1">
    <source>
        <dbReference type="ARBA" id="ARBA00004141"/>
    </source>
</evidence>
<dbReference type="STRING" id="572479.Hprae_0434"/>
<keyword evidence="4" id="KW-0677">Repeat</keyword>
<dbReference type="Pfam" id="PF03600">
    <property type="entry name" value="CitMHS"/>
    <property type="match status" value="1"/>
</dbReference>
<evidence type="ECO:0000256" key="3">
    <source>
        <dbReference type="ARBA" id="ARBA00022692"/>
    </source>
</evidence>
<dbReference type="InterPro" id="IPR006037">
    <property type="entry name" value="RCK_C"/>
</dbReference>
<dbReference type="eggNOG" id="COG0471">
    <property type="taxonomic scope" value="Bacteria"/>
</dbReference>
<dbReference type="InterPro" id="IPR031312">
    <property type="entry name" value="Na/sul_symport_CS"/>
</dbReference>
<evidence type="ECO:0000256" key="5">
    <source>
        <dbReference type="ARBA" id="ARBA00022989"/>
    </source>
</evidence>
<feature type="transmembrane region" description="Helical" evidence="7">
    <location>
        <begin position="97"/>
        <end position="118"/>
    </location>
</feature>
<feature type="transmembrane region" description="Helical" evidence="7">
    <location>
        <begin position="618"/>
        <end position="641"/>
    </location>
</feature>
<dbReference type="eggNOG" id="COG0569">
    <property type="taxonomic scope" value="Bacteria"/>
</dbReference>